<proteinExistence type="predicted"/>
<dbReference type="EMBL" id="RWGY01000011">
    <property type="protein sequence ID" value="TVU32219.1"/>
    <property type="molecule type" value="Genomic_DNA"/>
</dbReference>
<protein>
    <recommendedName>
        <fullName evidence="1">DUF1618 domain-containing protein</fullName>
    </recommendedName>
</protein>
<dbReference type="Pfam" id="PF07762">
    <property type="entry name" value="DUF1618"/>
    <property type="match status" value="1"/>
</dbReference>
<evidence type="ECO:0000259" key="1">
    <source>
        <dbReference type="Pfam" id="PF07762"/>
    </source>
</evidence>
<accession>A0A5J9V7X5</accession>
<keyword evidence="3" id="KW-1185">Reference proteome</keyword>
<dbReference type="AlphaFoldDB" id="A0A5J9V7X5"/>
<evidence type="ECO:0000313" key="3">
    <source>
        <dbReference type="Proteomes" id="UP000324897"/>
    </source>
</evidence>
<dbReference type="Proteomes" id="UP000324897">
    <property type="component" value="Chromosome 1"/>
</dbReference>
<dbReference type="PANTHER" id="PTHR33074:SF127">
    <property type="entry name" value="OS04G0388000 PROTEIN"/>
    <property type="match status" value="1"/>
</dbReference>
<dbReference type="Gramene" id="TVU32219">
    <property type="protein sequence ID" value="TVU32219"/>
    <property type="gene ID" value="EJB05_23941"/>
</dbReference>
<dbReference type="PANTHER" id="PTHR33074">
    <property type="entry name" value="EXPRESSED PROTEIN-RELATED"/>
    <property type="match status" value="1"/>
</dbReference>
<dbReference type="OrthoDB" id="689295at2759"/>
<comment type="caution">
    <text evidence="2">The sequence shown here is derived from an EMBL/GenBank/DDBJ whole genome shotgun (WGS) entry which is preliminary data.</text>
</comment>
<gene>
    <name evidence="2" type="ORF">EJB05_23941</name>
</gene>
<dbReference type="InterPro" id="IPR011676">
    <property type="entry name" value="DUF1618"/>
</dbReference>
<evidence type="ECO:0000313" key="2">
    <source>
        <dbReference type="EMBL" id="TVU32219.1"/>
    </source>
</evidence>
<reference evidence="2 3" key="1">
    <citation type="journal article" date="2019" name="Sci. Rep.">
        <title>A high-quality genome of Eragrostis curvula grass provides insights into Poaceae evolution and supports new strategies to enhance forage quality.</title>
        <authorList>
            <person name="Carballo J."/>
            <person name="Santos B.A.C.M."/>
            <person name="Zappacosta D."/>
            <person name="Garbus I."/>
            <person name="Selva J.P."/>
            <person name="Gallo C.A."/>
            <person name="Diaz A."/>
            <person name="Albertini E."/>
            <person name="Caccamo M."/>
            <person name="Echenique V."/>
        </authorList>
    </citation>
    <scope>NUCLEOTIDE SEQUENCE [LARGE SCALE GENOMIC DNA]</scope>
    <source>
        <strain evidence="3">cv. Victoria</strain>
        <tissue evidence="2">Leaf</tissue>
    </source>
</reference>
<sequence length="380" mass="42176">MPEPASPSRRSDFPDWVLLDTVASVGHRRCKNATTARAVTSAGHPIEVSFEVVDPPSLSRCVVYCPDLTTPSDTDTPCVVTGADGAFLLIRVCFPGRRKPTDVFLYKAGPGAPSLYLLPRPYPVDLHFNYVGVLSCRGRGGVFSNDDHYCLVVIPERRFEAGGRMSYDLRIFSTETESWSSKVAGWLLTCAGTTYGGLARLEPTKVLNVGGGSLAWVDLRHGILLCNVLDDRPEMNLIRLPALMPANEEFFGDCSDGCEQPMRPIRDVTCTNGSIKSIKATLYRWTATMFKTTISSGGDWEWCCTIDSSDLLPANSRVPDLIPEIWDDEEKRLTLDRVISESPILNMYRDHVVYRLHDIQVGQLGPIDTRNNELERAVPF</sequence>
<organism evidence="2 3">
    <name type="scientific">Eragrostis curvula</name>
    <name type="common">weeping love grass</name>
    <dbReference type="NCBI Taxonomy" id="38414"/>
    <lineage>
        <taxon>Eukaryota</taxon>
        <taxon>Viridiplantae</taxon>
        <taxon>Streptophyta</taxon>
        <taxon>Embryophyta</taxon>
        <taxon>Tracheophyta</taxon>
        <taxon>Spermatophyta</taxon>
        <taxon>Magnoliopsida</taxon>
        <taxon>Liliopsida</taxon>
        <taxon>Poales</taxon>
        <taxon>Poaceae</taxon>
        <taxon>PACMAD clade</taxon>
        <taxon>Chloridoideae</taxon>
        <taxon>Eragrostideae</taxon>
        <taxon>Eragrostidinae</taxon>
        <taxon>Eragrostis</taxon>
    </lineage>
</organism>
<name>A0A5J9V7X5_9POAL</name>
<feature type="non-terminal residue" evidence="2">
    <location>
        <position position="1"/>
    </location>
</feature>
<feature type="domain" description="DUF1618" evidence="1">
    <location>
        <begin position="216"/>
        <end position="354"/>
    </location>
</feature>